<dbReference type="PANTHER" id="PTHR30419:SF28">
    <property type="entry name" value="HTH-TYPE TRANSCRIPTIONAL REGULATOR BSDA"/>
    <property type="match status" value="1"/>
</dbReference>
<evidence type="ECO:0000313" key="6">
    <source>
        <dbReference type="EMBL" id="WIW70447.1"/>
    </source>
</evidence>
<proteinExistence type="inferred from homology"/>
<dbReference type="InterPro" id="IPR005119">
    <property type="entry name" value="LysR_subst-bd"/>
</dbReference>
<dbReference type="Gene3D" id="1.10.10.10">
    <property type="entry name" value="Winged helix-like DNA-binding domain superfamily/Winged helix DNA-binding domain"/>
    <property type="match status" value="1"/>
</dbReference>
<evidence type="ECO:0000313" key="7">
    <source>
        <dbReference type="Proteomes" id="UP001243623"/>
    </source>
</evidence>
<accession>A0A9Y2AIG3</accession>
<dbReference type="PROSITE" id="PS50931">
    <property type="entry name" value="HTH_LYSR"/>
    <property type="match status" value="1"/>
</dbReference>
<evidence type="ECO:0000256" key="3">
    <source>
        <dbReference type="ARBA" id="ARBA00023125"/>
    </source>
</evidence>
<dbReference type="RefSeq" id="WP_147669680.1">
    <property type="nucleotide sequence ID" value="NZ_CP120678.1"/>
</dbReference>
<name>A0A9Y2AIG3_9FIRM</name>
<dbReference type="PRINTS" id="PR00039">
    <property type="entry name" value="HTHLYSR"/>
</dbReference>
<dbReference type="FunFam" id="1.10.10.10:FF:000001">
    <property type="entry name" value="LysR family transcriptional regulator"/>
    <property type="match status" value="1"/>
</dbReference>
<protein>
    <submittedName>
        <fullName evidence="6">LysR family transcriptional regulator</fullName>
    </submittedName>
</protein>
<dbReference type="InterPro" id="IPR050950">
    <property type="entry name" value="HTH-type_LysR_regulators"/>
</dbReference>
<keyword evidence="3" id="KW-0238">DNA-binding</keyword>
<sequence>MELNQLEYFKALAHINHFTQASQNLSVSQPALSRSIAKLESELGVPLFERSGKTIKLTQYGQIFLAHIERALQEISTGKQTLADLSSPNKGVIHLSFLHSLGGYIVPELISKFNQIYPNIKFRLYQYNSTQLIKHLAEGSCDLSLCSSIITTGTIGWMPLCSEEIFLIVPNDHPLSKRKTIELKEIAQESIITFKPTYGLRLLVNQCFEAASIHPNIMFEGDEIATVAGLVDAKLGVSLIPHIPGLEHLNITFISISTPYCIRPLGMAWNINKYLSPAAKKFQQFIIDTFNKKDNNK</sequence>
<evidence type="ECO:0000256" key="2">
    <source>
        <dbReference type="ARBA" id="ARBA00023015"/>
    </source>
</evidence>
<dbReference type="PANTHER" id="PTHR30419">
    <property type="entry name" value="HTH-TYPE TRANSCRIPTIONAL REGULATOR YBHD"/>
    <property type="match status" value="1"/>
</dbReference>
<dbReference type="Pfam" id="PF03466">
    <property type="entry name" value="LysR_substrate"/>
    <property type="match status" value="1"/>
</dbReference>
<evidence type="ECO:0000259" key="5">
    <source>
        <dbReference type="PROSITE" id="PS50931"/>
    </source>
</evidence>
<comment type="similarity">
    <text evidence="1">Belongs to the LysR transcriptional regulatory family.</text>
</comment>
<dbReference type="Gene3D" id="3.40.190.290">
    <property type="match status" value="1"/>
</dbReference>
<dbReference type="CDD" id="cd08434">
    <property type="entry name" value="PBP2_GltC_like"/>
    <property type="match status" value="1"/>
</dbReference>
<keyword evidence="7" id="KW-1185">Reference proteome</keyword>
<evidence type="ECO:0000256" key="1">
    <source>
        <dbReference type="ARBA" id="ARBA00009437"/>
    </source>
</evidence>
<dbReference type="SUPFAM" id="SSF53850">
    <property type="entry name" value="Periplasmic binding protein-like II"/>
    <property type="match status" value="1"/>
</dbReference>
<organism evidence="6 7">
    <name type="scientific">Selenobaculum gibii</name>
    <dbReference type="NCBI Taxonomy" id="3054208"/>
    <lineage>
        <taxon>Bacteria</taxon>
        <taxon>Bacillati</taxon>
        <taxon>Bacillota</taxon>
        <taxon>Negativicutes</taxon>
        <taxon>Selenomonadales</taxon>
        <taxon>Selenomonadaceae</taxon>
        <taxon>Selenobaculum</taxon>
    </lineage>
</organism>
<dbReference type="AlphaFoldDB" id="A0A9Y2AIG3"/>
<dbReference type="InterPro" id="IPR000847">
    <property type="entry name" value="LysR_HTH_N"/>
</dbReference>
<reference evidence="6" key="1">
    <citation type="submission" date="2023-03" db="EMBL/GenBank/DDBJ databases">
        <title>Selenobaculum gbiensis gen. nov. sp. nov., a new bacterium isolated from the gut microbiota of IBD patient.</title>
        <authorList>
            <person name="Yeo S."/>
            <person name="Park H."/>
            <person name="Huh C.S."/>
        </authorList>
    </citation>
    <scope>NUCLEOTIDE SEQUENCE</scope>
    <source>
        <strain evidence="6">ICN-92133</strain>
    </source>
</reference>
<dbReference type="GO" id="GO:0005829">
    <property type="term" value="C:cytosol"/>
    <property type="evidence" value="ECO:0007669"/>
    <property type="project" value="TreeGrafter"/>
</dbReference>
<gene>
    <name evidence="6" type="ORF">P3F81_11240</name>
</gene>
<keyword evidence="2" id="KW-0805">Transcription regulation</keyword>
<dbReference type="InterPro" id="IPR036388">
    <property type="entry name" value="WH-like_DNA-bd_sf"/>
</dbReference>
<dbReference type="GO" id="GO:0003677">
    <property type="term" value="F:DNA binding"/>
    <property type="evidence" value="ECO:0007669"/>
    <property type="project" value="UniProtKB-KW"/>
</dbReference>
<keyword evidence="4" id="KW-0804">Transcription</keyword>
<dbReference type="InterPro" id="IPR036390">
    <property type="entry name" value="WH_DNA-bd_sf"/>
</dbReference>
<feature type="domain" description="HTH lysR-type" evidence="5">
    <location>
        <begin position="1"/>
        <end position="58"/>
    </location>
</feature>
<dbReference type="SUPFAM" id="SSF46785">
    <property type="entry name" value="Winged helix' DNA-binding domain"/>
    <property type="match status" value="1"/>
</dbReference>
<dbReference type="Proteomes" id="UP001243623">
    <property type="component" value="Chromosome"/>
</dbReference>
<dbReference type="Pfam" id="PF00126">
    <property type="entry name" value="HTH_1"/>
    <property type="match status" value="1"/>
</dbReference>
<evidence type="ECO:0000256" key="4">
    <source>
        <dbReference type="ARBA" id="ARBA00023163"/>
    </source>
</evidence>
<dbReference type="GO" id="GO:0003700">
    <property type="term" value="F:DNA-binding transcription factor activity"/>
    <property type="evidence" value="ECO:0007669"/>
    <property type="project" value="InterPro"/>
</dbReference>
<dbReference type="EMBL" id="CP120678">
    <property type="protein sequence ID" value="WIW70447.1"/>
    <property type="molecule type" value="Genomic_DNA"/>
</dbReference>
<dbReference type="KEGG" id="sgbi:P3F81_11240"/>